<feature type="domain" description="N-acetyltransferase" evidence="1">
    <location>
        <begin position="13"/>
        <end position="178"/>
    </location>
</feature>
<dbReference type="AlphaFoldDB" id="A0A938X036"/>
<dbReference type="EMBL" id="JACJLV010000001">
    <property type="protein sequence ID" value="MBM6825604.1"/>
    <property type="molecule type" value="Genomic_DNA"/>
</dbReference>
<sequence length="185" mass="21366">MKNVNDIWEKDGYILRPAKKEDAENYYQQNYNPLDPEVARLTGCKPLFTHDEVVNFFLSCIDDEDRYDFLIISPNGSIIGESVINEIDWELRSANFRIGIFHSDICGKGIGSWATRMTCGFAFEKLHLHRLELDVFSFNPRAEKAYLKAGFKREGVLRDAVKDGDNYADDILMAILEDEWKAMQQ</sequence>
<comment type="caution">
    <text evidence="2">The sequence shown here is derived from an EMBL/GenBank/DDBJ whole genome shotgun (WGS) entry which is preliminary data.</text>
</comment>
<proteinExistence type="predicted"/>
<organism evidence="2 3">
    <name type="scientific">Mordavella massiliensis</name>
    <dbReference type="NCBI Taxonomy" id="1871024"/>
    <lineage>
        <taxon>Bacteria</taxon>
        <taxon>Bacillati</taxon>
        <taxon>Bacillota</taxon>
        <taxon>Clostridia</taxon>
        <taxon>Eubacteriales</taxon>
        <taxon>Clostridiaceae</taxon>
        <taxon>Mordavella</taxon>
    </lineage>
</organism>
<dbReference type="InterPro" id="IPR000182">
    <property type="entry name" value="GNAT_dom"/>
</dbReference>
<dbReference type="PANTHER" id="PTHR43415">
    <property type="entry name" value="SPERMIDINE N(1)-ACETYLTRANSFERASE"/>
    <property type="match status" value="1"/>
</dbReference>
<dbReference type="Gene3D" id="3.40.630.30">
    <property type="match status" value="1"/>
</dbReference>
<dbReference type="Pfam" id="PF13302">
    <property type="entry name" value="Acetyltransf_3"/>
    <property type="match status" value="1"/>
</dbReference>
<keyword evidence="3" id="KW-1185">Reference proteome</keyword>
<dbReference type="PANTHER" id="PTHR43415:SF3">
    <property type="entry name" value="GNAT-FAMILY ACETYLTRANSFERASE"/>
    <property type="match status" value="1"/>
</dbReference>
<name>A0A938X036_9CLOT</name>
<dbReference type="GO" id="GO:0016747">
    <property type="term" value="F:acyltransferase activity, transferring groups other than amino-acyl groups"/>
    <property type="evidence" value="ECO:0007669"/>
    <property type="project" value="InterPro"/>
</dbReference>
<dbReference type="SUPFAM" id="SSF55729">
    <property type="entry name" value="Acyl-CoA N-acyltransferases (Nat)"/>
    <property type="match status" value="1"/>
</dbReference>
<dbReference type="PROSITE" id="PS51186">
    <property type="entry name" value="GNAT"/>
    <property type="match status" value="1"/>
</dbReference>
<accession>A0A938X036</accession>
<dbReference type="RefSeq" id="WP_204907670.1">
    <property type="nucleotide sequence ID" value="NZ_JACJLV010000001.1"/>
</dbReference>
<reference evidence="2" key="1">
    <citation type="submission" date="2020-08" db="EMBL/GenBank/DDBJ databases">
        <authorList>
            <person name="Cejkova D."/>
            <person name="Kubasova T."/>
            <person name="Jahodarova E."/>
            <person name="Rychlik I."/>
        </authorList>
    </citation>
    <scope>NUCLEOTIDE SEQUENCE</scope>
    <source>
        <strain evidence="2">An420c</strain>
    </source>
</reference>
<evidence type="ECO:0000313" key="2">
    <source>
        <dbReference type="EMBL" id="MBM6825604.1"/>
    </source>
</evidence>
<dbReference type="InterPro" id="IPR016181">
    <property type="entry name" value="Acyl_CoA_acyltransferase"/>
</dbReference>
<evidence type="ECO:0000313" key="3">
    <source>
        <dbReference type="Proteomes" id="UP000713880"/>
    </source>
</evidence>
<dbReference type="Proteomes" id="UP000713880">
    <property type="component" value="Unassembled WGS sequence"/>
</dbReference>
<evidence type="ECO:0000259" key="1">
    <source>
        <dbReference type="PROSITE" id="PS51186"/>
    </source>
</evidence>
<protein>
    <submittedName>
        <fullName evidence="2">GNAT family N-acetyltransferase</fullName>
    </submittedName>
</protein>
<reference evidence="2" key="2">
    <citation type="journal article" date="2021" name="Sci. Rep.">
        <title>The distribution of antibiotic resistance genes in chicken gut microbiota commensals.</title>
        <authorList>
            <person name="Juricova H."/>
            <person name="Matiasovicova J."/>
            <person name="Kubasova T."/>
            <person name="Cejkova D."/>
            <person name="Rychlik I."/>
        </authorList>
    </citation>
    <scope>NUCLEOTIDE SEQUENCE</scope>
    <source>
        <strain evidence="2">An420c</strain>
    </source>
</reference>
<gene>
    <name evidence="2" type="ORF">H6A13_00595</name>
</gene>